<comment type="caution">
    <text evidence="2">The sequence shown here is derived from an EMBL/GenBank/DDBJ whole genome shotgun (WGS) entry which is preliminary data.</text>
</comment>
<organism evidence="2 3">
    <name type="scientific">Batillaria attramentaria</name>
    <dbReference type="NCBI Taxonomy" id="370345"/>
    <lineage>
        <taxon>Eukaryota</taxon>
        <taxon>Metazoa</taxon>
        <taxon>Spiralia</taxon>
        <taxon>Lophotrochozoa</taxon>
        <taxon>Mollusca</taxon>
        <taxon>Gastropoda</taxon>
        <taxon>Caenogastropoda</taxon>
        <taxon>Sorbeoconcha</taxon>
        <taxon>Cerithioidea</taxon>
        <taxon>Batillariidae</taxon>
        <taxon>Batillaria</taxon>
    </lineage>
</organism>
<feature type="compositionally biased region" description="Pro residues" evidence="1">
    <location>
        <begin position="20"/>
        <end position="30"/>
    </location>
</feature>
<reference evidence="2 3" key="1">
    <citation type="journal article" date="2023" name="Sci. Data">
        <title>Genome assembly of the Korean intertidal mud-creeper Batillaria attramentaria.</title>
        <authorList>
            <person name="Patra A.K."/>
            <person name="Ho P.T."/>
            <person name="Jun S."/>
            <person name="Lee S.J."/>
            <person name="Kim Y."/>
            <person name="Won Y.J."/>
        </authorList>
    </citation>
    <scope>NUCLEOTIDE SEQUENCE [LARGE SCALE GENOMIC DNA]</scope>
    <source>
        <strain evidence="2">Wonlab-2016</strain>
    </source>
</reference>
<accession>A0ABD0KVV6</accession>
<proteinExistence type="predicted"/>
<keyword evidence="3" id="KW-1185">Reference proteome</keyword>
<dbReference type="Proteomes" id="UP001519460">
    <property type="component" value="Unassembled WGS sequence"/>
</dbReference>
<name>A0ABD0KVV6_9CAEN</name>
<sequence length="83" mass="9252">MEQRFGGGNDDYRYRTVPYPASPPPPPPSHWPTFASTRNYRPDWATEFRRVEKQASLPVGLGGGGVEGMIFLVRRGEDSAGEK</sequence>
<dbReference type="EMBL" id="JACVVK020000117">
    <property type="protein sequence ID" value="KAK7491269.1"/>
    <property type="molecule type" value="Genomic_DNA"/>
</dbReference>
<feature type="region of interest" description="Disordered" evidence="1">
    <location>
        <begin position="1"/>
        <end position="34"/>
    </location>
</feature>
<evidence type="ECO:0000313" key="3">
    <source>
        <dbReference type="Proteomes" id="UP001519460"/>
    </source>
</evidence>
<protein>
    <submittedName>
        <fullName evidence="2">Uncharacterized protein</fullName>
    </submittedName>
</protein>
<dbReference type="AlphaFoldDB" id="A0ABD0KVV6"/>
<gene>
    <name evidence="2" type="ORF">BaRGS_00017540</name>
</gene>
<evidence type="ECO:0000256" key="1">
    <source>
        <dbReference type="SAM" id="MobiDB-lite"/>
    </source>
</evidence>
<evidence type="ECO:0000313" key="2">
    <source>
        <dbReference type="EMBL" id="KAK7491269.1"/>
    </source>
</evidence>